<comment type="caution">
    <text evidence="1">The sequence shown here is derived from an EMBL/GenBank/DDBJ whole genome shotgun (WGS) entry which is preliminary data.</text>
</comment>
<keyword evidence="2" id="KW-1185">Reference proteome</keyword>
<gene>
    <name evidence="1" type="ORF">MiSe_61860</name>
</gene>
<accession>A0AAV3XG50</accession>
<evidence type="ECO:0008006" key="3">
    <source>
        <dbReference type="Google" id="ProtNLM"/>
    </source>
</evidence>
<reference evidence="1" key="1">
    <citation type="submission" date="2019-10" db="EMBL/GenBank/DDBJ databases">
        <title>Draft genome sequece of Microseira wollei NIES-4236.</title>
        <authorList>
            <person name="Yamaguchi H."/>
            <person name="Suzuki S."/>
            <person name="Kawachi M."/>
        </authorList>
    </citation>
    <scope>NUCLEOTIDE SEQUENCE</scope>
    <source>
        <strain evidence="1">NIES-4236</strain>
    </source>
</reference>
<evidence type="ECO:0000313" key="1">
    <source>
        <dbReference type="EMBL" id="GET41374.1"/>
    </source>
</evidence>
<organism evidence="1 2">
    <name type="scientific">Microseira wollei NIES-4236</name>
    <dbReference type="NCBI Taxonomy" id="2530354"/>
    <lineage>
        <taxon>Bacteria</taxon>
        <taxon>Bacillati</taxon>
        <taxon>Cyanobacteriota</taxon>
        <taxon>Cyanophyceae</taxon>
        <taxon>Oscillatoriophycideae</taxon>
        <taxon>Aerosakkonematales</taxon>
        <taxon>Aerosakkonemataceae</taxon>
        <taxon>Microseira</taxon>
    </lineage>
</organism>
<proteinExistence type="predicted"/>
<evidence type="ECO:0000313" key="2">
    <source>
        <dbReference type="Proteomes" id="UP001050975"/>
    </source>
</evidence>
<name>A0AAV3XG50_9CYAN</name>
<sequence>MESLTQMQAFEAMVLFLDDYYERTKADEIGALLGSLQIVGDGMPADPAAWEDWMKCIQKVLSETPSLLK</sequence>
<protein>
    <recommendedName>
        <fullName evidence="3">CdiI immunity protein domain-containing protein</fullName>
    </recommendedName>
</protein>
<dbReference type="EMBL" id="BLAY01000120">
    <property type="protein sequence ID" value="GET41374.1"/>
    <property type="molecule type" value="Genomic_DNA"/>
</dbReference>
<dbReference type="AlphaFoldDB" id="A0AAV3XG50"/>
<dbReference type="Proteomes" id="UP001050975">
    <property type="component" value="Unassembled WGS sequence"/>
</dbReference>
<dbReference type="RefSeq" id="WP_226587612.1">
    <property type="nucleotide sequence ID" value="NZ_BLAY01000120.1"/>
</dbReference>